<dbReference type="AlphaFoldDB" id="A0AAW1E9K7"/>
<organism evidence="2 3">
    <name type="scientific">Zoarces viviparus</name>
    <name type="common">Viviparous eelpout</name>
    <name type="synonym">Blennius viviparus</name>
    <dbReference type="NCBI Taxonomy" id="48416"/>
    <lineage>
        <taxon>Eukaryota</taxon>
        <taxon>Metazoa</taxon>
        <taxon>Chordata</taxon>
        <taxon>Craniata</taxon>
        <taxon>Vertebrata</taxon>
        <taxon>Euteleostomi</taxon>
        <taxon>Actinopterygii</taxon>
        <taxon>Neopterygii</taxon>
        <taxon>Teleostei</taxon>
        <taxon>Neoteleostei</taxon>
        <taxon>Acanthomorphata</taxon>
        <taxon>Eupercaria</taxon>
        <taxon>Perciformes</taxon>
        <taxon>Cottioidei</taxon>
        <taxon>Zoarcales</taxon>
        <taxon>Zoarcidae</taxon>
        <taxon>Zoarcinae</taxon>
        <taxon>Zoarces</taxon>
    </lineage>
</organism>
<evidence type="ECO:0000313" key="3">
    <source>
        <dbReference type="Proteomes" id="UP001488805"/>
    </source>
</evidence>
<reference evidence="2 3" key="1">
    <citation type="journal article" date="2024" name="Genome Biol. Evol.">
        <title>Chromosome-level genome assembly of the viviparous eelpout Zoarces viviparus.</title>
        <authorList>
            <person name="Fuhrmann N."/>
            <person name="Brasseur M.V."/>
            <person name="Bakowski C.E."/>
            <person name="Podsiadlowski L."/>
            <person name="Prost S."/>
            <person name="Krehenwinkel H."/>
            <person name="Mayer C."/>
        </authorList>
    </citation>
    <scope>NUCLEOTIDE SEQUENCE [LARGE SCALE GENOMIC DNA]</scope>
    <source>
        <strain evidence="2">NO-MEL_2022_Ind0_liver</strain>
    </source>
</reference>
<sequence>MFVLLTLLSLQILPLTPDHLSFPHLVLLTRSPLIPSPGPPHPITSHSLTWSSSPDHLSSPHLVLLTRSPLIPSPGPPHLITSHPLTWSSSPISPAAHPLISPHYVGPLTCTCFCRIVLCVIGKFSSKYL</sequence>
<feature type="signal peptide" evidence="1">
    <location>
        <begin position="1"/>
        <end position="17"/>
    </location>
</feature>
<protein>
    <submittedName>
        <fullName evidence="2">Uncharacterized protein</fullName>
    </submittedName>
</protein>
<accession>A0AAW1E9K7</accession>
<evidence type="ECO:0000313" key="2">
    <source>
        <dbReference type="EMBL" id="KAK9518535.1"/>
    </source>
</evidence>
<dbReference type="Proteomes" id="UP001488805">
    <property type="component" value="Unassembled WGS sequence"/>
</dbReference>
<dbReference type="EMBL" id="JBCEZU010000538">
    <property type="protein sequence ID" value="KAK9518535.1"/>
    <property type="molecule type" value="Genomic_DNA"/>
</dbReference>
<gene>
    <name evidence="2" type="ORF">VZT92_023841</name>
</gene>
<comment type="caution">
    <text evidence="2">The sequence shown here is derived from an EMBL/GenBank/DDBJ whole genome shotgun (WGS) entry which is preliminary data.</text>
</comment>
<evidence type="ECO:0000256" key="1">
    <source>
        <dbReference type="SAM" id="SignalP"/>
    </source>
</evidence>
<feature type="chain" id="PRO_5043822278" evidence="1">
    <location>
        <begin position="18"/>
        <end position="129"/>
    </location>
</feature>
<name>A0AAW1E9K7_ZOAVI</name>
<keyword evidence="3" id="KW-1185">Reference proteome</keyword>
<keyword evidence="1" id="KW-0732">Signal</keyword>
<proteinExistence type="predicted"/>